<dbReference type="PROSITE" id="PS01228">
    <property type="entry name" value="COF_1"/>
    <property type="match status" value="1"/>
</dbReference>
<keyword evidence="2" id="KW-1185">Reference proteome</keyword>
<gene>
    <name evidence="1" type="ORF">FYJ84_06360</name>
</gene>
<dbReference type="Proteomes" id="UP000433181">
    <property type="component" value="Unassembled WGS sequence"/>
</dbReference>
<dbReference type="PANTHER" id="PTHR10000:SF8">
    <property type="entry name" value="HAD SUPERFAMILY HYDROLASE-LIKE, TYPE 3"/>
    <property type="match status" value="1"/>
</dbReference>
<dbReference type="Gene3D" id="3.40.50.1000">
    <property type="entry name" value="HAD superfamily/HAD-like"/>
    <property type="match status" value="1"/>
</dbReference>
<organism evidence="1 2">
    <name type="scientific">Anaerovibrio slackiae</name>
    <dbReference type="NCBI Taxonomy" id="2652309"/>
    <lineage>
        <taxon>Bacteria</taxon>
        <taxon>Bacillati</taxon>
        <taxon>Bacillota</taxon>
        <taxon>Negativicutes</taxon>
        <taxon>Selenomonadales</taxon>
        <taxon>Selenomonadaceae</taxon>
        <taxon>Anaerovibrio</taxon>
    </lineage>
</organism>
<dbReference type="SUPFAM" id="SSF56784">
    <property type="entry name" value="HAD-like"/>
    <property type="match status" value="1"/>
</dbReference>
<dbReference type="PANTHER" id="PTHR10000">
    <property type="entry name" value="PHOSPHOSERINE PHOSPHATASE"/>
    <property type="match status" value="1"/>
</dbReference>
<dbReference type="EMBL" id="VUNR01000010">
    <property type="protein sequence ID" value="MSU08605.1"/>
    <property type="molecule type" value="Genomic_DNA"/>
</dbReference>
<dbReference type="GO" id="GO:0016791">
    <property type="term" value="F:phosphatase activity"/>
    <property type="evidence" value="ECO:0007669"/>
    <property type="project" value="TreeGrafter"/>
</dbReference>
<protein>
    <submittedName>
        <fullName evidence="1">HAD family phosphatase</fullName>
    </submittedName>
</protein>
<dbReference type="RefSeq" id="WP_154406772.1">
    <property type="nucleotide sequence ID" value="NZ_VUNR01000010.1"/>
</dbReference>
<dbReference type="InterPro" id="IPR036412">
    <property type="entry name" value="HAD-like_sf"/>
</dbReference>
<dbReference type="Pfam" id="PF08282">
    <property type="entry name" value="Hydrolase_3"/>
    <property type="match status" value="1"/>
</dbReference>
<dbReference type="GO" id="GO:0000287">
    <property type="term" value="F:magnesium ion binding"/>
    <property type="evidence" value="ECO:0007669"/>
    <property type="project" value="TreeGrafter"/>
</dbReference>
<name>A0A6I2UFH7_9FIRM</name>
<proteinExistence type="predicted"/>
<dbReference type="GO" id="GO:0005829">
    <property type="term" value="C:cytosol"/>
    <property type="evidence" value="ECO:0007669"/>
    <property type="project" value="TreeGrafter"/>
</dbReference>
<dbReference type="Gene3D" id="3.30.1240.10">
    <property type="match status" value="1"/>
</dbReference>
<evidence type="ECO:0000313" key="1">
    <source>
        <dbReference type="EMBL" id="MSU08605.1"/>
    </source>
</evidence>
<accession>A0A6I2UFH7</accession>
<reference evidence="1 2" key="1">
    <citation type="submission" date="2019-08" db="EMBL/GenBank/DDBJ databases">
        <title>In-depth cultivation of the pig gut microbiome towards novel bacterial diversity and tailored functional studies.</title>
        <authorList>
            <person name="Wylensek D."/>
            <person name="Hitch T.C.A."/>
            <person name="Clavel T."/>
        </authorList>
    </citation>
    <scope>NUCLEOTIDE SEQUENCE [LARGE SCALE GENOMIC DNA]</scope>
    <source>
        <strain evidence="1 2">WCA-693-APC-5D-A</strain>
    </source>
</reference>
<dbReference type="AlphaFoldDB" id="A0A6I2UFH7"/>
<dbReference type="GeneID" id="96778536"/>
<dbReference type="NCBIfam" id="TIGR01484">
    <property type="entry name" value="HAD-SF-IIB"/>
    <property type="match status" value="1"/>
</dbReference>
<dbReference type="InterPro" id="IPR023214">
    <property type="entry name" value="HAD_sf"/>
</dbReference>
<dbReference type="InterPro" id="IPR006379">
    <property type="entry name" value="HAD-SF_hydro_IIB"/>
</dbReference>
<evidence type="ECO:0000313" key="2">
    <source>
        <dbReference type="Proteomes" id="UP000433181"/>
    </source>
</evidence>
<sequence length="272" mass="30744">MGKYSDYVLISDMDGTLLNSKREVSQENREALRRFTEGGGNFCVATGRTPEDTRKFLQGIEINTSCVFFNGAMLYDYRQDKITKAVTLQGQKWRDFAAFVVENFPDLCTQVFTAEVCYVVSQINLEDPLWEKATYEHIFCPLSEVTDKEWLKIMVHGELSLIRQMVAEARKMGMDEISNNFFAADVCYEFVDKEASKGHMLKYLRQLPENRGRKIIAQGDYGNDTYMLQMADTGVASGNAHEDTKAAADIVGVTCDEHLAAYVIGLIDRGEI</sequence>
<comment type="caution">
    <text evidence="1">The sequence shown here is derived from an EMBL/GenBank/DDBJ whole genome shotgun (WGS) entry which is preliminary data.</text>
</comment>